<evidence type="ECO:0000256" key="2">
    <source>
        <dbReference type="ARBA" id="ARBA00007293"/>
    </source>
</evidence>
<dbReference type="GO" id="GO:0016020">
    <property type="term" value="C:membrane"/>
    <property type="evidence" value="ECO:0007669"/>
    <property type="project" value="UniProtKB-SubCell"/>
</dbReference>
<accession>A0A2P6V988</accession>
<dbReference type="InterPro" id="IPR029071">
    <property type="entry name" value="Ubiquitin-like_domsf"/>
</dbReference>
<dbReference type="PANTHER" id="PTHR10969">
    <property type="entry name" value="MICROTUBULE-ASSOCIATED PROTEINS 1A/1B LIGHT CHAIN 3-RELATED"/>
    <property type="match status" value="1"/>
</dbReference>
<dbReference type="InterPro" id="IPR004241">
    <property type="entry name" value="Atg8-like"/>
</dbReference>
<protein>
    <recommendedName>
        <fullName evidence="6">Autophagy-related protein</fullName>
    </recommendedName>
</protein>
<feature type="lipid moiety-binding region" description="Phosphatidylserine amidated glycine; alternate" evidence="5">
    <location>
        <position position="660"/>
    </location>
</feature>
<evidence type="ECO:0000256" key="6">
    <source>
        <dbReference type="RuleBase" id="RU004384"/>
    </source>
</evidence>
<comment type="subcellular location">
    <subcellularLocation>
        <location evidence="1">Membrane</location>
    </subcellularLocation>
</comment>
<proteinExistence type="inferred from homology"/>
<dbReference type="InterPro" id="IPR049625">
    <property type="entry name" value="Glyco_transf_61_cat"/>
</dbReference>
<comment type="similarity">
    <text evidence="2 6">Belongs to the ATG8 family.</text>
</comment>
<reference evidence="10 11" key="1">
    <citation type="journal article" date="2018" name="Plant J.">
        <title>Genome sequences of Chlorella sorokiniana UTEX 1602 and Micractinium conductrix SAG 241.80: implications to maltose excretion by a green alga.</title>
        <authorList>
            <person name="Arriola M.B."/>
            <person name="Velmurugan N."/>
            <person name="Zhang Y."/>
            <person name="Plunkett M.H."/>
            <person name="Hondzo H."/>
            <person name="Barney B.M."/>
        </authorList>
    </citation>
    <scope>NUCLEOTIDE SEQUENCE [LARGE SCALE GENOMIC DNA]</scope>
    <source>
        <strain evidence="10 11">SAG 241.80</strain>
    </source>
</reference>
<feature type="signal peptide" evidence="8">
    <location>
        <begin position="1"/>
        <end position="28"/>
    </location>
</feature>
<keyword evidence="3" id="KW-0472">Membrane</keyword>
<keyword evidence="4 5" id="KW-0449">Lipoprotein</keyword>
<dbReference type="GO" id="GO:0006914">
    <property type="term" value="P:autophagy"/>
    <property type="evidence" value="ECO:0007669"/>
    <property type="project" value="UniProtKB-KW"/>
</dbReference>
<evidence type="ECO:0000256" key="7">
    <source>
        <dbReference type="SAM" id="MobiDB-lite"/>
    </source>
</evidence>
<keyword evidence="11" id="KW-1185">Reference proteome</keyword>
<dbReference type="Gene3D" id="3.10.20.90">
    <property type="entry name" value="Phosphatidylinositol 3-kinase Catalytic Subunit, Chain A, domain 1"/>
    <property type="match status" value="1"/>
</dbReference>
<dbReference type="SUPFAM" id="SSF54236">
    <property type="entry name" value="Ubiquitin-like"/>
    <property type="match status" value="1"/>
</dbReference>
<dbReference type="GO" id="GO:0016757">
    <property type="term" value="F:glycosyltransferase activity"/>
    <property type="evidence" value="ECO:0007669"/>
    <property type="project" value="InterPro"/>
</dbReference>
<feature type="region of interest" description="Disordered" evidence="7">
    <location>
        <begin position="317"/>
        <end position="358"/>
    </location>
</feature>
<dbReference type="GO" id="GO:0005776">
    <property type="term" value="C:autophagosome"/>
    <property type="evidence" value="ECO:0007669"/>
    <property type="project" value="UniProtKB-ARBA"/>
</dbReference>
<evidence type="ECO:0000256" key="3">
    <source>
        <dbReference type="ARBA" id="ARBA00023136"/>
    </source>
</evidence>
<dbReference type="CDD" id="cd16128">
    <property type="entry name" value="Ubl_ATG8"/>
    <property type="match status" value="1"/>
</dbReference>
<keyword evidence="6" id="KW-0072">Autophagy</keyword>
<dbReference type="OrthoDB" id="529273at2759"/>
<evidence type="ECO:0000259" key="9">
    <source>
        <dbReference type="Pfam" id="PF04577"/>
    </source>
</evidence>
<evidence type="ECO:0000256" key="4">
    <source>
        <dbReference type="ARBA" id="ARBA00023288"/>
    </source>
</evidence>
<comment type="caution">
    <text evidence="10">The sequence shown here is derived from an EMBL/GenBank/DDBJ whole genome shotgun (WGS) entry which is preliminary data.</text>
</comment>
<evidence type="ECO:0000256" key="8">
    <source>
        <dbReference type="SAM" id="SignalP"/>
    </source>
</evidence>
<evidence type="ECO:0000256" key="1">
    <source>
        <dbReference type="ARBA" id="ARBA00004370"/>
    </source>
</evidence>
<evidence type="ECO:0000256" key="5">
    <source>
        <dbReference type="PIRSR" id="PIRSR604241-50"/>
    </source>
</evidence>
<dbReference type="AlphaFoldDB" id="A0A2P6V988"/>
<feature type="chain" id="PRO_5015165606" description="Autophagy-related protein" evidence="8">
    <location>
        <begin position="29"/>
        <end position="660"/>
    </location>
</feature>
<keyword evidence="8" id="KW-0732">Signal</keyword>
<organism evidence="10 11">
    <name type="scientific">Micractinium conductrix</name>
    <dbReference type="NCBI Taxonomy" id="554055"/>
    <lineage>
        <taxon>Eukaryota</taxon>
        <taxon>Viridiplantae</taxon>
        <taxon>Chlorophyta</taxon>
        <taxon>core chlorophytes</taxon>
        <taxon>Trebouxiophyceae</taxon>
        <taxon>Chlorellales</taxon>
        <taxon>Chlorellaceae</taxon>
        <taxon>Chlorella clade</taxon>
        <taxon>Micractinium</taxon>
    </lineage>
</organism>
<dbReference type="Pfam" id="PF04577">
    <property type="entry name" value="Glyco_transf_61"/>
    <property type="match status" value="1"/>
</dbReference>
<gene>
    <name evidence="10" type="ORF">C2E20_5972</name>
</gene>
<dbReference type="Proteomes" id="UP000239649">
    <property type="component" value="Unassembled WGS sequence"/>
</dbReference>
<dbReference type="EMBL" id="LHPF02000019">
    <property type="protein sequence ID" value="PSC70648.1"/>
    <property type="molecule type" value="Genomic_DNA"/>
</dbReference>
<evidence type="ECO:0000313" key="11">
    <source>
        <dbReference type="Proteomes" id="UP000239649"/>
    </source>
</evidence>
<feature type="domain" description="Glycosyltransferase 61 catalytic" evidence="9">
    <location>
        <begin position="366"/>
        <end position="447"/>
    </location>
</feature>
<name>A0A2P6V988_9CHLO</name>
<feature type="compositionally biased region" description="Low complexity" evidence="7">
    <location>
        <begin position="327"/>
        <end position="358"/>
    </location>
</feature>
<dbReference type="STRING" id="554055.A0A2P6V988"/>
<sequence length="660" mass="71118">MKPHRAGASLKATAVAVAVCLTATTLLAGSHDAFCARSTNLFFLSGGGSDKGGALPPADTSTGSGTSSACPSAADVAASPWARSCELVTKVCVDSGGLVLYDDRYQPAPRGGGEEAPTFAAAEGYGQFIYVYRTGHAKFGHPLSSIPSRGVSVNEGTPYLRDPAFSSCTVPVVWYPFWMNNFGHFFRDNAAKLYGYLQETPWASAVKLVPVTADGLALPSFNYQLLQPLTPLRVETWADFATRLPPGGEAVVQPGPPPSSEGSHQRCFESMLICTHGLNTTRWPLHAYGRHIVRAYKHLLPPEAAAVAASASAAVQQGSAGGGASGGSSSSNAGDGRGSSADGAGESGGAASSSSSSGGAATVLNVVFQRRPGETRQMLNLEELLERCNAWTHSTAAGRRFAASCRADEITDLTSGMAAAQLADVFVGMHGANLANGWLMRPGSSLIEIQAYGFDTHVPHLQDPLFNAEDADSQVLWWVLQGCDPGAWRPCPAEAARKASPTQWVKNRNMFVRWEALDTALQQVAETGGDMRRYRELWASGRWWWHMNPGNEHPFEKRQAEAARIRDKYPDRIPVIVERADRTNIPDIDKKKYLVPADLTVGQFVYVIRKRIRVSPEQAIFMFVRNVLPPTAALMADVYEEHRDQDGFLYITYSGENTFG</sequence>
<dbReference type="Pfam" id="PF02991">
    <property type="entry name" value="ATG8"/>
    <property type="match status" value="1"/>
</dbReference>
<evidence type="ECO:0000313" key="10">
    <source>
        <dbReference type="EMBL" id="PSC70648.1"/>
    </source>
</evidence>